<dbReference type="Proteomes" id="UP001210130">
    <property type="component" value="Chromosome"/>
</dbReference>
<gene>
    <name evidence="8" type="ORF">OR613_18065</name>
</gene>
<dbReference type="RefSeq" id="WP_227699340.1">
    <property type="nucleotide sequence ID" value="NZ_CP041247.1"/>
</dbReference>
<keyword evidence="3 6" id="KW-0812">Transmembrane</keyword>
<feature type="transmembrane region" description="Helical" evidence="6">
    <location>
        <begin position="262"/>
        <end position="286"/>
    </location>
</feature>
<keyword evidence="5 6" id="KW-0472">Membrane</keyword>
<evidence type="ECO:0000313" key="8">
    <source>
        <dbReference type="EMBL" id="WBW59923.1"/>
    </source>
</evidence>
<keyword evidence="2" id="KW-1003">Cell membrane</keyword>
<dbReference type="InterPro" id="IPR011701">
    <property type="entry name" value="MFS"/>
</dbReference>
<evidence type="ECO:0000256" key="4">
    <source>
        <dbReference type="ARBA" id="ARBA00022989"/>
    </source>
</evidence>
<organism evidence="8 9">
    <name type="scientific">Klebsiella electrica</name>
    <dbReference type="NCBI Taxonomy" id="1259973"/>
    <lineage>
        <taxon>Bacteria</taxon>
        <taxon>Pseudomonadati</taxon>
        <taxon>Pseudomonadota</taxon>
        <taxon>Gammaproteobacteria</taxon>
        <taxon>Enterobacterales</taxon>
        <taxon>Enterobacteriaceae</taxon>
        <taxon>Klebsiella/Raoultella group</taxon>
        <taxon>Klebsiella</taxon>
    </lineage>
</organism>
<evidence type="ECO:0000256" key="5">
    <source>
        <dbReference type="ARBA" id="ARBA00023136"/>
    </source>
</evidence>
<evidence type="ECO:0000256" key="2">
    <source>
        <dbReference type="ARBA" id="ARBA00022475"/>
    </source>
</evidence>
<dbReference type="AlphaFoldDB" id="A0AAJ5QRZ8"/>
<proteinExistence type="predicted"/>
<dbReference type="EMBL" id="CP112887">
    <property type="protein sequence ID" value="WBW59923.1"/>
    <property type="molecule type" value="Genomic_DNA"/>
</dbReference>
<evidence type="ECO:0000256" key="6">
    <source>
        <dbReference type="SAM" id="Phobius"/>
    </source>
</evidence>
<evidence type="ECO:0000259" key="7">
    <source>
        <dbReference type="PROSITE" id="PS50850"/>
    </source>
</evidence>
<evidence type="ECO:0000256" key="3">
    <source>
        <dbReference type="ARBA" id="ARBA00022692"/>
    </source>
</evidence>
<feature type="transmembrane region" description="Helical" evidence="6">
    <location>
        <begin position="292"/>
        <end position="314"/>
    </location>
</feature>
<dbReference type="SUPFAM" id="SSF103473">
    <property type="entry name" value="MFS general substrate transporter"/>
    <property type="match status" value="1"/>
</dbReference>
<dbReference type="PANTHER" id="PTHR23508:SF10">
    <property type="entry name" value="CARBOXYLIC ACID TRANSPORTER PROTEIN HOMOLOG"/>
    <property type="match status" value="1"/>
</dbReference>
<accession>A0AAJ5QRZ8</accession>
<dbReference type="PROSITE" id="PS00216">
    <property type="entry name" value="SUGAR_TRANSPORT_1"/>
    <property type="match status" value="1"/>
</dbReference>
<evidence type="ECO:0000256" key="1">
    <source>
        <dbReference type="ARBA" id="ARBA00004651"/>
    </source>
</evidence>
<dbReference type="InterPro" id="IPR036259">
    <property type="entry name" value="MFS_trans_sf"/>
</dbReference>
<evidence type="ECO:0000313" key="9">
    <source>
        <dbReference type="Proteomes" id="UP001210130"/>
    </source>
</evidence>
<feature type="transmembrane region" description="Helical" evidence="6">
    <location>
        <begin position="64"/>
        <end position="83"/>
    </location>
</feature>
<dbReference type="PANTHER" id="PTHR23508">
    <property type="entry name" value="CARBOXYLIC ACID TRANSPORTER PROTEIN HOMOLOG"/>
    <property type="match status" value="1"/>
</dbReference>
<keyword evidence="4 6" id="KW-1133">Transmembrane helix</keyword>
<dbReference type="InterPro" id="IPR005829">
    <property type="entry name" value="Sugar_transporter_CS"/>
</dbReference>
<comment type="subcellular location">
    <subcellularLocation>
        <location evidence="1">Cell membrane</location>
        <topology evidence="1">Multi-pass membrane protein</topology>
    </subcellularLocation>
</comment>
<name>A0AAJ5QRZ8_9ENTR</name>
<dbReference type="GO" id="GO:0046943">
    <property type="term" value="F:carboxylic acid transmembrane transporter activity"/>
    <property type="evidence" value="ECO:0007669"/>
    <property type="project" value="TreeGrafter"/>
</dbReference>
<feature type="transmembrane region" description="Helical" evidence="6">
    <location>
        <begin position="189"/>
        <end position="206"/>
    </location>
</feature>
<protein>
    <submittedName>
        <fullName evidence="8">MFS transporter</fullName>
    </submittedName>
</protein>
<dbReference type="GO" id="GO:0005886">
    <property type="term" value="C:plasma membrane"/>
    <property type="evidence" value="ECO:0007669"/>
    <property type="project" value="UniProtKB-SubCell"/>
</dbReference>
<dbReference type="PROSITE" id="PS50850">
    <property type="entry name" value="MFS"/>
    <property type="match status" value="1"/>
</dbReference>
<feature type="transmembrane region" description="Helical" evidence="6">
    <location>
        <begin position="418"/>
        <end position="437"/>
    </location>
</feature>
<feature type="transmembrane region" description="Helical" evidence="6">
    <location>
        <begin position="156"/>
        <end position="183"/>
    </location>
</feature>
<feature type="domain" description="Major facilitator superfamily (MFS) profile" evidence="7">
    <location>
        <begin position="25"/>
        <end position="442"/>
    </location>
</feature>
<dbReference type="InterPro" id="IPR020846">
    <property type="entry name" value="MFS_dom"/>
</dbReference>
<feature type="transmembrane region" description="Helical" evidence="6">
    <location>
        <begin position="350"/>
        <end position="374"/>
    </location>
</feature>
<dbReference type="Pfam" id="PF07690">
    <property type="entry name" value="MFS_1"/>
    <property type="match status" value="1"/>
</dbReference>
<sequence>MSTFKKISVNGWQPQQLTIRDVKFATWIAFFAWVFAVYDFILFGTLLPEIGSHFNWSEVEQSEIATWVAVGGAVIALAIGPLVDRLGRRMGIVITVGGAAICSLLTAVGGAWGKGALTAIRSVAGLGYAEQTVNATYLSELYNAIDDPKLNKRKGFVYSLVQGGWPVGALVASALTAILMPVIGWRGSFIFAALPSLVIAVLALKLKETPQFQVQKKIRQLREQGNEKDARQVAEDYQVSYEEHHRAGLSAAFRGSSLRSTLVLGAAVLINWFAIQIFSVLGTTVITKTHDISFNNSLLILILSNLVGYCGYLAHGWLGDRIGRRNTIAAGWMLGGISFAGMLYCPDNFATIVALYSIGLFFLIGPYAAALFFISESFPTAIRATAGALVAAMGPVGAIIAGIGTTSVLSSGGHWQEAALWFGAIPCFVSGIIILLARTTTHNGVDVKTVVTSTQSRV</sequence>
<reference evidence="8 9" key="1">
    <citation type="journal article" date="2023" name="Microbiol. Resour. Announc.">
        <title>Complete Genome Sequence of the First Colistin-Resistant Raoultella electrica Strain.</title>
        <authorList>
            <person name="Aldeia C."/>
            <person name="Campos-Madueno E.I."/>
            <person name="Sendi P."/>
            <person name="Endimiani A."/>
        </authorList>
    </citation>
    <scope>NUCLEOTIDE SEQUENCE [LARGE SCALE GENOMIC DNA]</scope>
    <source>
        <strain evidence="8 9">S2-IND-01-C</strain>
    </source>
</reference>
<feature type="transmembrane region" description="Helical" evidence="6">
    <location>
        <begin position="386"/>
        <end position="406"/>
    </location>
</feature>
<feature type="transmembrane region" description="Helical" evidence="6">
    <location>
        <begin position="326"/>
        <end position="344"/>
    </location>
</feature>
<dbReference type="Gene3D" id="1.20.1250.20">
    <property type="entry name" value="MFS general substrate transporter like domains"/>
    <property type="match status" value="1"/>
</dbReference>
<feature type="transmembrane region" description="Helical" evidence="6">
    <location>
        <begin position="24"/>
        <end position="44"/>
    </location>
</feature>
<keyword evidence="9" id="KW-1185">Reference proteome</keyword>